<comment type="subcellular location">
    <subcellularLocation>
        <location evidence="1">Nucleus</location>
    </subcellularLocation>
</comment>
<feature type="compositionally biased region" description="Acidic residues" evidence="3">
    <location>
        <begin position="261"/>
        <end position="274"/>
    </location>
</feature>
<feature type="domain" description="FAM192A/Fyv6 N-terminal" evidence="4">
    <location>
        <begin position="105"/>
        <end position="169"/>
    </location>
</feature>
<evidence type="ECO:0000256" key="2">
    <source>
        <dbReference type="ARBA" id="ARBA00023242"/>
    </source>
</evidence>
<feature type="region of interest" description="Disordered" evidence="3">
    <location>
        <begin position="116"/>
        <end position="138"/>
    </location>
</feature>
<evidence type="ECO:0000259" key="4">
    <source>
        <dbReference type="Pfam" id="PF10187"/>
    </source>
</evidence>
<comment type="caution">
    <text evidence="5">The sequence shown here is derived from an EMBL/GenBank/DDBJ whole genome shotgun (WGS) entry which is preliminary data.</text>
</comment>
<dbReference type="PANTHER" id="PTHR13495">
    <property type="entry name" value="NEFA-INTERACTING NUCLEAR PROTEIN NIP30"/>
    <property type="match status" value="1"/>
</dbReference>
<keyword evidence="6" id="KW-1185">Reference proteome</keyword>
<proteinExistence type="predicted"/>
<dbReference type="Pfam" id="PF10187">
    <property type="entry name" value="FAM192A_Fyv6_N"/>
    <property type="match status" value="1"/>
</dbReference>
<feature type="compositionally biased region" description="Basic and acidic residues" evidence="3">
    <location>
        <begin position="178"/>
        <end position="195"/>
    </location>
</feature>
<gene>
    <name evidence="5" type="ORF">HU200_056707</name>
</gene>
<organism evidence="5 6">
    <name type="scientific">Digitaria exilis</name>
    <dbReference type="NCBI Taxonomy" id="1010633"/>
    <lineage>
        <taxon>Eukaryota</taxon>
        <taxon>Viridiplantae</taxon>
        <taxon>Streptophyta</taxon>
        <taxon>Embryophyta</taxon>
        <taxon>Tracheophyta</taxon>
        <taxon>Spermatophyta</taxon>
        <taxon>Magnoliopsida</taxon>
        <taxon>Liliopsida</taxon>
        <taxon>Poales</taxon>
        <taxon>Poaceae</taxon>
        <taxon>PACMAD clade</taxon>
        <taxon>Panicoideae</taxon>
        <taxon>Panicodae</taxon>
        <taxon>Paniceae</taxon>
        <taxon>Anthephorinae</taxon>
        <taxon>Digitaria</taxon>
    </lineage>
</organism>
<protein>
    <recommendedName>
        <fullName evidence="4">FAM192A/Fyv6 N-terminal domain-containing protein</fullName>
    </recommendedName>
</protein>
<dbReference type="PANTHER" id="PTHR13495:SF0">
    <property type="entry name" value="PSME3-INTERACTING PROTEIN"/>
    <property type="match status" value="1"/>
</dbReference>
<feature type="compositionally biased region" description="Basic and acidic residues" evidence="3">
    <location>
        <begin position="221"/>
        <end position="231"/>
    </location>
</feature>
<name>A0A835AQU6_9POAL</name>
<dbReference type="InterPro" id="IPR019331">
    <property type="entry name" value="FAM192A/Fyv6_N"/>
</dbReference>
<feature type="region of interest" description="Disordered" evidence="3">
    <location>
        <begin position="176"/>
        <end position="274"/>
    </location>
</feature>
<keyword evidence="2" id="KW-0539">Nucleus</keyword>
<dbReference type="InterPro" id="IPR039845">
    <property type="entry name" value="FAM192A"/>
</dbReference>
<evidence type="ECO:0000256" key="3">
    <source>
        <dbReference type="SAM" id="MobiDB-lite"/>
    </source>
</evidence>
<dbReference type="GO" id="GO:0005634">
    <property type="term" value="C:nucleus"/>
    <property type="evidence" value="ECO:0007669"/>
    <property type="project" value="UniProtKB-SubCell"/>
</dbReference>
<feature type="compositionally biased region" description="Basic and acidic residues" evidence="3">
    <location>
        <begin position="116"/>
        <end position="126"/>
    </location>
</feature>
<dbReference type="OrthoDB" id="75807at2759"/>
<sequence length="274" mass="30600">MAGQEPTPNSKAAAPPATIRLVNFISEDQARPRPLPKPAEICVDNAEILVAVEKPQLNEVKRTRGERVEDGTAQRDKPLFQVRPPLMSLKPVRPTRCFEANAASRVSPVQILQENKEKKDAEFNERFKHRPPKALDEDETEFLEKLASSRREYEQQVANEEAEQLRSFHEAVAARSNIVHELETPTVSRPEENRPKPPTKRSQPAVLKNVIISVKPQAKKAKLDAEAKPTPEEQVSLNGHDADQKPPTDATKAMLGSLVAYDDDDDDESGDNQD</sequence>
<reference evidence="5" key="1">
    <citation type="submission" date="2020-07" db="EMBL/GenBank/DDBJ databases">
        <title>Genome sequence and genetic diversity analysis of an under-domesticated orphan crop, white fonio (Digitaria exilis).</title>
        <authorList>
            <person name="Bennetzen J.L."/>
            <person name="Chen S."/>
            <person name="Ma X."/>
            <person name="Wang X."/>
            <person name="Yssel A.E.J."/>
            <person name="Chaluvadi S.R."/>
            <person name="Johnson M."/>
            <person name="Gangashetty P."/>
            <person name="Hamidou F."/>
            <person name="Sanogo M.D."/>
            <person name="Zwaenepoel A."/>
            <person name="Wallace J."/>
            <person name="Van De Peer Y."/>
            <person name="Van Deynze A."/>
        </authorList>
    </citation>
    <scope>NUCLEOTIDE SEQUENCE</scope>
    <source>
        <tissue evidence="5">Leaves</tissue>
    </source>
</reference>
<evidence type="ECO:0000313" key="5">
    <source>
        <dbReference type="EMBL" id="KAF8661754.1"/>
    </source>
</evidence>
<dbReference type="AlphaFoldDB" id="A0A835AQU6"/>
<accession>A0A835AQU6</accession>
<dbReference type="EMBL" id="JACEFO010002392">
    <property type="protein sequence ID" value="KAF8661754.1"/>
    <property type="molecule type" value="Genomic_DNA"/>
</dbReference>
<evidence type="ECO:0000256" key="1">
    <source>
        <dbReference type="ARBA" id="ARBA00004123"/>
    </source>
</evidence>
<evidence type="ECO:0000313" key="6">
    <source>
        <dbReference type="Proteomes" id="UP000636709"/>
    </source>
</evidence>
<dbReference type="Proteomes" id="UP000636709">
    <property type="component" value="Unassembled WGS sequence"/>
</dbReference>